<dbReference type="EMBL" id="JACGWM010000013">
    <property type="protein sequence ID" value="KAL0332927.1"/>
    <property type="molecule type" value="Genomic_DNA"/>
</dbReference>
<gene>
    <name evidence="3" type="ORF">Scaly_2194200</name>
</gene>
<reference evidence="3" key="1">
    <citation type="submission" date="2020-06" db="EMBL/GenBank/DDBJ databases">
        <authorList>
            <person name="Li T."/>
            <person name="Hu X."/>
            <person name="Zhang T."/>
            <person name="Song X."/>
            <person name="Zhang H."/>
            <person name="Dai N."/>
            <person name="Sheng W."/>
            <person name="Hou X."/>
            <person name="Wei L."/>
        </authorList>
    </citation>
    <scope>NUCLEOTIDE SEQUENCE</scope>
    <source>
        <strain evidence="3">KEN8</strain>
        <tissue evidence="3">Leaf</tissue>
    </source>
</reference>
<dbReference type="SUPFAM" id="SSF52540">
    <property type="entry name" value="P-loop containing nucleoside triphosphate hydrolases"/>
    <property type="match status" value="1"/>
</dbReference>
<proteinExistence type="predicted"/>
<name>A0AAW2MMU5_9LAMI</name>
<evidence type="ECO:0000259" key="2">
    <source>
        <dbReference type="Pfam" id="PF00004"/>
    </source>
</evidence>
<accession>A0AAW2MMU5</accession>
<dbReference type="Gene3D" id="3.40.50.300">
    <property type="entry name" value="P-loop containing nucleotide triphosphate hydrolases"/>
    <property type="match status" value="1"/>
</dbReference>
<keyword evidence="1" id="KW-0472">Membrane</keyword>
<dbReference type="GO" id="GO:0005524">
    <property type="term" value="F:ATP binding"/>
    <property type="evidence" value="ECO:0007669"/>
    <property type="project" value="InterPro"/>
</dbReference>
<dbReference type="InterPro" id="IPR003959">
    <property type="entry name" value="ATPase_AAA_core"/>
</dbReference>
<feature type="domain" description="ATPase AAA-type core" evidence="2">
    <location>
        <begin position="215"/>
        <end position="278"/>
    </location>
</feature>
<reference evidence="3" key="2">
    <citation type="journal article" date="2024" name="Plant">
        <title>Genomic evolution and insights into agronomic trait innovations of Sesamum species.</title>
        <authorList>
            <person name="Miao H."/>
            <person name="Wang L."/>
            <person name="Qu L."/>
            <person name="Liu H."/>
            <person name="Sun Y."/>
            <person name="Le M."/>
            <person name="Wang Q."/>
            <person name="Wei S."/>
            <person name="Zheng Y."/>
            <person name="Lin W."/>
            <person name="Duan Y."/>
            <person name="Cao H."/>
            <person name="Xiong S."/>
            <person name="Wang X."/>
            <person name="Wei L."/>
            <person name="Li C."/>
            <person name="Ma Q."/>
            <person name="Ju M."/>
            <person name="Zhao R."/>
            <person name="Li G."/>
            <person name="Mu C."/>
            <person name="Tian Q."/>
            <person name="Mei H."/>
            <person name="Zhang T."/>
            <person name="Gao T."/>
            <person name="Zhang H."/>
        </authorList>
    </citation>
    <scope>NUCLEOTIDE SEQUENCE</scope>
    <source>
        <strain evidence="3">KEN8</strain>
    </source>
</reference>
<keyword evidence="1" id="KW-1133">Transmembrane helix</keyword>
<keyword evidence="1" id="KW-0812">Transmembrane</keyword>
<organism evidence="3">
    <name type="scientific">Sesamum calycinum</name>
    <dbReference type="NCBI Taxonomy" id="2727403"/>
    <lineage>
        <taxon>Eukaryota</taxon>
        <taxon>Viridiplantae</taxon>
        <taxon>Streptophyta</taxon>
        <taxon>Embryophyta</taxon>
        <taxon>Tracheophyta</taxon>
        <taxon>Spermatophyta</taxon>
        <taxon>Magnoliopsida</taxon>
        <taxon>eudicotyledons</taxon>
        <taxon>Gunneridae</taxon>
        <taxon>Pentapetalae</taxon>
        <taxon>asterids</taxon>
        <taxon>lamiids</taxon>
        <taxon>Lamiales</taxon>
        <taxon>Pedaliaceae</taxon>
        <taxon>Sesamum</taxon>
    </lineage>
</organism>
<dbReference type="AlphaFoldDB" id="A0AAW2MMU5"/>
<feature type="transmembrane region" description="Helical" evidence="1">
    <location>
        <begin position="6"/>
        <end position="23"/>
    </location>
</feature>
<dbReference type="Pfam" id="PF00004">
    <property type="entry name" value="AAA"/>
    <property type="match status" value="1"/>
</dbReference>
<dbReference type="PANTHER" id="PTHR23070">
    <property type="entry name" value="BCS1 AAA-TYPE ATPASE"/>
    <property type="match status" value="1"/>
</dbReference>
<evidence type="ECO:0000256" key="1">
    <source>
        <dbReference type="SAM" id="Phobius"/>
    </source>
</evidence>
<dbReference type="GO" id="GO:0016887">
    <property type="term" value="F:ATP hydrolysis activity"/>
    <property type="evidence" value="ECO:0007669"/>
    <property type="project" value="InterPro"/>
</dbReference>
<comment type="caution">
    <text evidence="3">The sequence shown here is derived from an EMBL/GenBank/DDBJ whole genome shotgun (WGS) entry which is preliminary data.</text>
</comment>
<dbReference type="InterPro" id="IPR050747">
    <property type="entry name" value="Mitochondrial_chaperone_BCS1"/>
</dbReference>
<protein>
    <submittedName>
        <fullName evidence="3">AAA-ATPase</fullName>
    </submittedName>
</protein>
<sequence length="294" mass="34408">MFTNIFSAYASLAASMMLFWSLVNDIFPEPARSFFHSMFEQFVKKFFAKSLGQMTIMVDEEIGFTRNEISRPPKSTCGRKSTLGIRLKWQFVLIDANREQDRGSENRYFEITFEKRHRETVLNEYLPFVLTKAKEIKESEKAVKIYTTDCYGMDDDYCGRGGGDWGCINFDHPVTFDKLAMDPNLKQAIIDYLDRFVRRKDYYRKLGKAWKRGYLLYWPPGTGKSSLIVPMANYLRFDVYDLDLTSLYHKQELRRTLHCTTSKLIIVIEDIDCSSQMHNREMEYSGLSDNTKVA</sequence>
<dbReference type="InterPro" id="IPR027417">
    <property type="entry name" value="P-loop_NTPase"/>
</dbReference>
<evidence type="ECO:0000313" key="3">
    <source>
        <dbReference type="EMBL" id="KAL0332927.1"/>
    </source>
</evidence>